<dbReference type="FunFam" id="3.40.50.1000:FF:000093">
    <property type="entry name" value="NLI interacting factor-like phosphatase family protein"/>
    <property type="match status" value="1"/>
</dbReference>
<dbReference type="InterPro" id="IPR036412">
    <property type="entry name" value="HAD-like_sf"/>
</dbReference>
<evidence type="ECO:0000313" key="2">
    <source>
        <dbReference type="EMBL" id="AFN83931.1"/>
    </source>
</evidence>
<dbReference type="InterPro" id="IPR011948">
    <property type="entry name" value="Dullard_phosphatase"/>
</dbReference>
<dbReference type="Gene3D" id="3.40.50.1000">
    <property type="entry name" value="HAD superfamily/HAD-like"/>
    <property type="match status" value="1"/>
</dbReference>
<dbReference type="Proteomes" id="UP000010094">
    <property type="component" value="Chromosome X"/>
</dbReference>
<dbReference type="AlphaFoldDB" id="I6ZVZ4"/>
<evidence type="ECO:0000313" key="3">
    <source>
        <dbReference type="Proteomes" id="UP000010094"/>
    </source>
</evidence>
<proteinExistence type="predicted"/>
<dbReference type="NCBIfam" id="TIGR02251">
    <property type="entry name" value="HIF-SF_euk"/>
    <property type="match status" value="1"/>
</dbReference>
<name>I6ZVZ4_ENCRO</name>
<dbReference type="RefSeq" id="XP_009265428.1">
    <property type="nucleotide sequence ID" value="XM_009267153.1"/>
</dbReference>
<dbReference type="VEuPathDB" id="MicrosporidiaDB:EROM_101160"/>
<protein>
    <submittedName>
        <fullName evidence="2">Dullard-like phosphatase domain-containingprotein</fullName>
    </submittedName>
</protein>
<dbReference type="OrthoDB" id="277011at2759"/>
<dbReference type="InterPro" id="IPR023214">
    <property type="entry name" value="HAD_sf"/>
</dbReference>
<reference evidence="2 3" key="1">
    <citation type="journal article" date="2012" name="Proc. Natl. Acad. Sci. U.S.A.">
        <title>Gain and loss of multiple functionally related, horizontally transferred genes in the reduced genomes of two microsporidian parasites.</title>
        <authorList>
            <person name="Pombert J.-F."/>
            <person name="Selman M."/>
            <person name="Burki F."/>
            <person name="Bardell F.T."/>
            <person name="Farinelli L."/>
            <person name="Solter L.F."/>
            <person name="Whitman D.W."/>
            <person name="Weiss L.M."/>
            <person name="Corradi N."/>
            <person name="Keeling P.J."/>
        </authorList>
    </citation>
    <scope>NUCLEOTIDE SEQUENCE [LARGE SCALE GENOMIC DNA]</scope>
    <source>
        <strain evidence="2 3">SJ-2008</strain>
    </source>
</reference>
<dbReference type="EMBL" id="CP003529">
    <property type="protein sequence ID" value="AFN83931.1"/>
    <property type="molecule type" value="Genomic_DNA"/>
</dbReference>
<evidence type="ECO:0000259" key="1">
    <source>
        <dbReference type="PROSITE" id="PS50969"/>
    </source>
</evidence>
<dbReference type="Pfam" id="PF03031">
    <property type="entry name" value="NIF"/>
    <property type="match status" value="1"/>
</dbReference>
<dbReference type="SUPFAM" id="SSF56784">
    <property type="entry name" value="HAD-like"/>
    <property type="match status" value="1"/>
</dbReference>
<dbReference type="InterPro" id="IPR004274">
    <property type="entry name" value="FCP1_dom"/>
</dbReference>
<dbReference type="HOGENOM" id="CLU_020262_4_5_1"/>
<dbReference type="PROSITE" id="PS50969">
    <property type="entry name" value="FCP1"/>
    <property type="match status" value="1"/>
</dbReference>
<organism evidence="2 3">
    <name type="scientific">Encephalitozoon romaleae (strain SJ-2008)</name>
    <name type="common">Microsporidian parasite</name>
    <dbReference type="NCBI Taxonomy" id="1178016"/>
    <lineage>
        <taxon>Eukaryota</taxon>
        <taxon>Fungi</taxon>
        <taxon>Fungi incertae sedis</taxon>
        <taxon>Microsporidia</taxon>
        <taxon>Unikaryonidae</taxon>
        <taxon>Encephalitozoon</taxon>
    </lineage>
</organism>
<dbReference type="InterPro" id="IPR050365">
    <property type="entry name" value="TIM50"/>
</dbReference>
<keyword evidence="3" id="KW-1185">Reference proteome</keyword>
<dbReference type="CDD" id="cd07521">
    <property type="entry name" value="HAD_FCP1-like"/>
    <property type="match status" value="1"/>
</dbReference>
<dbReference type="GeneID" id="20564546"/>
<sequence>MSMPWILKILRGLCGCYKKEVSMESRRKMKKVNCDEESPRSILPRKYDPKPTLVLDLDNTLVHSTFEMPEFYDFCVEVPRSRDMPIYVKVRPHATEFINGVGDIYEVIIFTAAKKEYARKVIDMIDMNKNIKYSLYRESCTLTNGRYVKDLCRLGRPLHKVILVDDSPHSYEFQPGNGIHIPPYTGALDDDSLLKVMKYLKGLPRDDLFRNTHQTPFRGGLMTELKHHD</sequence>
<dbReference type="PANTHER" id="PTHR12210">
    <property type="entry name" value="DULLARD PROTEIN PHOSPHATASE"/>
    <property type="match status" value="1"/>
</dbReference>
<dbReference type="GO" id="GO:0016791">
    <property type="term" value="F:phosphatase activity"/>
    <property type="evidence" value="ECO:0007669"/>
    <property type="project" value="InterPro"/>
</dbReference>
<dbReference type="KEGG" id="ero:EROM_101160"/>
<gene>
    <name evidence="2" type="ordered locus">EROM_101160</name>
</gene>
<accession>I6ZVZ4</accession>
<dbReference type="SMART" id="SM00577">
    <property type="entry name" value="CPDc"/>
    <property type="match status" value="1"/>
</dbReference>
<feature type="domain" description="FCP1 homology" evidence="1">
    <location>
        <begin position="46"/>
        <end position="203"/>
    </location>
</feature>